<feature type="region of interest" description="Disordered" evidence="1">
    <location>
        <begin position="447"/>
        <end position="471"/>
    </location>
</feature>
<feature type="compositionally biased region" description="Polar residues" evidence="1">
    <location>
        <begin position="803"/>
        <end position="817"/>
    </location>
</feature>
<gene>
    <name evidence="3" type="ORF">ACFSB2_22430</name>
</gene>
<feature type="transmembrane region" description="Helical" evidence="2">
    <location>
        <begin position="332"/>
        <end position="353"/>
    </location>
</feature>
<evidence type="ECO:0000313" key="4">
    <source>
        <dbReference type="Proteomes" id="UP001597079"/>
    </source>
</evidence>
<feature type="compositionally biased region" description="Low complexity" evidence="1">
    <location>
        <begin position="790"/>
        <end position="802"/>
    </location>
</feature>
<feature type="compositionally biased region" description="Basic and acidic residues" evidence="1">
    <location>
        <begin position="451"/>
        <end position="469"/>
    </location>
</feature>
<feature type="compositionally biased region" description="Polar residues" evidence="1">
    <location>
        <begin position="704"/>
        <end position="717"/>
    </location>
</feature>
<feature type="transmembrane region" description="Helical" evidence="2">
    <location>
        <begin position="130"/>
        <end position="148"/>
    </location>
</feature>
<keyword evidence="4" id="KW-1185">Reference proteome</keyword>
<dbReference type="EMBL" id="JBHUCX010000092">
    <property type="protein sequence ID" value="MFD1677423.1"/>
    <property type="molecule type" value="Genomic_DNA"/>
</dbReference>
<feature type="transmembrane region" description="Helical" evidence="2">
    <location>
        <begin position="58"/>
        <end position="77"/>
    </location>
</feature>
<reference evidence="4" key="1">
    <citation type="journal article" date="2019" name="Int. J. Syst. Evol. Microbiol.">
        <title>The Global Catalogue of Microorganisms (GCM) 10K type strain sequencing project: providing services to taxonomists for standard genome sequencing and annotation.</title>
        <authorList>
            <consortium name="The Broad Institute Genomics Platform"/>
            <consortium name="The Broad Institute Genome Sequencing Center for Infectious Disease"/>
            <person name="Wu L."/>
            <person name="Ma J."/>
        </authorList>
    </citation>
    <scope>NUCLEOTIDE SEQUENCE [LARGE SCALE GENOMIC DNA]</scope>
    <source>
        <strain evidence="4">CGMCC 1.12286</strain>
    </source>
</reference>
<keyword evidence="2" id="KW-0472">Membrane</keyword>
<comment type="caution">
    <text evidence="3">The sequence shown here is derived from an EMBL/GenBank/DDBJ whole genome shotgun (WGS) entry which is preliminary data.</text>
</comment>
<feature type="transmembrane region" description="Helical" evidence="2">
    <location>
        <begin position="97"/>
        <end position="118"/>
    </location>
</feature>
<accession>A0ABW4JQJ3</accession>
<feature type="region of interest" description="Disordered" evidence="1">
    <location>
        <begin position="666"/>
        <end position="873"/>
    </location>
</feature>
<evidence type="ECO:0000256" key="2">
    <source>
        <dbReference type="SAM" id="Phobius"/>
    </source>
</evidence>
<feature type="transmembrane region" description="Helical" evidence="2">
    <location>
        <begin position="302"/>
        <end position="325"/>
    </location>
</feature>
<keyword evidence="2" id="KW-0812">Transmembrane</keyword>
<feature type="region of interest" description="Disordered" evidence="1">
    <location>
        <begin position="617"/>
        <end position="644"/>
    </location>
</feature>
<name>A0ABW4JQJ3_9BACL</name>
<feature type="compositionally biased region" description="Basic and acidic residues" evidence="1">
    <location>
        <begin position="829"/>
        <end position="848"/>
    </location>
</feature>
<protein>
    <recommendedName>
        <fullName evidence="5">TrbL/VirB6 plasmid conjugal transfer protein</fullName>
    </recommendedName>
</protein>
<organism evidence="3 4">
    <name type="scientific">Alicyclobacillus fodiniaquatilis</name>
    <dbReference type="NCBI Taxonomy" id="1661150"/>
    <lineage>
        <taxon>Bacteria</taxon>
        <taxon>Bacillati</taxon>
        <taxon>Bacillota</taxon>
        <taxon>Bacilli</taxon>
        <taxon>Bacillales</taxon>
        <taxon>Alicyclobacillaceae</taxon>
        <taxon>Alicyclobacillus</taxon>
    </lineage>
</organism>
<feature type="compositionally biased region" description="Basic and acidic residues" evidence="1">
    <location>
        <begin position="862"/>
        <end position="873"/>
    </location>
</feature>
<evidence type="ECO:0000313" key="3">
    <source>
        <dbReference type="EMBL" id="MFD1677423.1"/>
    </source>
</evidence>
<keyword evidence="2" id="KW-1133">Transmembrane helix</keyword>
<proteinExistence type="predicted"/>
<dbReference type="RefSeq" id="WP_377945317.1">
    <property type="nucleotide sequence ID" value="NZ_JBHUCX010000092.1"/>
</dbReference>
<evidence type="ECO:0000256" key="1">
    <source>
        <dbReference type="SAM" id="MobiDB-lite"/>
    </source>
</evidence>
<dbReference type="Proteomes" id="UP001597079">
    <property type="component" value="Unassembled WGS sequence"/>
</dbReference>
<evidence type="ECO:0008006" key="5">
    <source>
        <dbReference type="Google" id="ProtNLM"/>
    </source>
</evidence>
<sequence>MSTTVPADTVFSASTTTFPGWNNPDPSAYAWTLPNTTHWYNFGQNISQGVFSFVANTLLELIAWVLHIVIYVCSWFSDPSNITNPVVHAASGIFKSAYQNVFVKFLPVLIMFFVAYLAWKYVVAHHAKMLTGIVSMLLATGLVAFFFFDFGQVFDTVDSFGQLVTNTAASAVASTAGTNVGSEYDTLWQNYILFPWEYGQFGQFSGTLSNFDVNSTYINNGSFKYQPDPTTANPNPGEEVIPTKMDIGGTTEPANWVLLFLSTTNSQGRTDLENILTQNPNVFATGSPLSTGAVKAANPFEMIPFLVIELLLILVPVIFLIYVGFQLFVRELLFIVTIMMGIVTIPMAFIPEIGWRITFNWLREAVGHQVERLGNAIYAALLFLVASLITQSVTQSEFGMMEAFLVDAILFAAALIYRQKIFSIAVNPLSDSVRGVDQHQRMTMDEYMQQQHDREQREGRNRSHGEGSSRKLGKLAENFAHTEAHEEHHHSALPSSSRTTAAETYHVLGSDEQPQFTVGHHVQKTASGKSSHLADSFKDDTSYPKRQKFARDAKGFRAALGNAIKQHIDDVSNPGPPLSHEERIRRREQRARGIEVKLHRHSVKALRRTIMSVPKLASGFSNVPDDDPPPPAPPGGGPVADSGDKLRKMMVTSDGSGSQGVIFDLDGNKIAYDPPSIARPRRDEADINTPSLSEGFNVAAQDVPVSSSKEQPSQPISVNPPAPTERVTEVEQAGQATLATGFTLDVPQSEPVPAPDQARLSAEKPAPQNGSESGASTKPPEAPTTQNDTDAQPAPQNDPQPNSESVAVISQQTSLPVQTKPLPANVTRLQDERQHRTEVEGRQREQRSQRVRQQQGRRRAVRVNDRNPRPPRP</sequence>